<dbReference type="Proteomes" id="UP000027222">
    <property type="component" value="Unassembled WGS sequence"/>
</dbReference>
<dbReference type="EMBL" id="KL142398">
    <property type="protein sequence ID" value="KDR70302.1"/>
    <property type="molecule type" value="Genomic_DNA"/>
</dbReference>
<dbReference type="HOGENOM" id="CLU_2139369_0_0_1"/>
<name>A0A067SJV2_GALM3</name>
<proteinExistence type="predicted"/>
<sequence length="107" mass="12350">GLGSDKFDQAIQNVQEIHQIFGRNLPQGALEDWNSTTFEGYMAIDMNNRFFTIRKQATIEEIVPFSSVVDPHGILEGAISKDNQFVHTIENKVEYYELVNHHEQELR</sequence>
<gene>
    <name evidence="1" type="ORF">GALMADRAFT_76349</name>
</gene>
<keyword evidence="2" id="KW-1185">Reference proteome</keyword>
<organism evidence="1 2">
    <name type="scientific">Galerina marginata (strain CBS 339.88)</name>
    <dbReference type="NCBI Taxonomy" id="685588"/>
    <lineage>
        <taxon>Eukaryota</taxon>
        <taxon>Fungi</taxon>
        <taxon>Dikarya</taxon>
        <taxon>Basidiomycota</taxon>
        <taxon>Agaricomycotina</taxon>
        <taxon>Agaricomycetes</taxon>
        <taxon>Agaricomycetidae</taxon>
        <taxon>Agaricales</taxon>
        <taxon>Agaricineae</taxon>
        <taxon>Strophariaceae</taxon>
        <taxon>Galerina</taxon>
    </lineage>
</organism>
<dbReference type="AlphaFoldDB" id="A0A067SJV2"/>
<reference evidence="2" key="1">
    <citation type="journal article" date="2014" name="Proc. Natl. Acad. Sci. U.S.A.">
        <title>Extensive sampling of basidiomycete genomes demonstrates inadequacy of the white-rot/brown-rot paradigm for wood decay fungi.</title>
        <authorList>
            <person name="Riley R."/>
            <person name="Salamov A.A."/>
            <person name="Brown D.W."/>
            <person name="Nagy L.G."/>
            <person name="Floudas D."/>
            <person name="Held B.W."/>
            <person name="Levasseur A."/>
            <person name="Lombard V."/>
            <person name="Morin E."/>
            <person name="Otillar R."/>
            <person name="Lindquist E.A."/>
            <person name="Sun H."/>
            <person name="LaButti K.M."/>
            <person name="Schmutz J."/>
            <person name="Jabbour D."/>
            <person name="Luo H."/>
            <person name="Baker S.E."/>
            <person name="Pisabarro A.G."/>
            <person name="Walton J.D."/>
            <person name="Blanchette R.A."/>
            <person name="Henrissat B."/>
            <person name="Martin F."/>
            <person name="Cullen D."/>
            <person name="Hibbett D.S."/>
            <person name="Grigoriev I.V."/>
        </authorList>
    </citation>
    <scope>NUCLEOTIDE SEQUENCE [LARGE SCALE GENOMIC DNA]</scope>
    <source>
        <strain evidence="2">CBS 339.88</strain>
    </source>
</reference>
<feature type="non-terminal residue" evidence="1">
    <location>
        <position position="1"/>
    </location>
</feature>
<evidence type="ECO:0000313" key="2">
    <source>
        <dbReference type="Proteomes" id="UP000027222"/>
    </source>
</evidence>
<protein>
    <submittedName>
        <fullName evidence="1">Uncharacterized protein</fullName>
    </submittedName>
</protein>
<dbReference type="OrthoDB" id="3067373at2759"/>
<evidence type="ECO:0000313" key="1">
    <source>
        <dbReference type="EMBL" id="KDR70302.1"/>
    </source>
</evidence>
<accession>A0A067SJV2</accession>